<accession>A0A162BJJ7</accession>
<evidence type="ECO:0000313" key="2">
    <source>
        <dbReference type="Proteomes" id="UP000076486"/>
    </source>
</evidence>
<dbReference type="Proteomes" id="UP000076486">
    <property type="component" value="Unassembled WGS sequence"/>
</dbReference>
<protein>
    <submittedName>
        <fullName evidence="1">Uncharacterized protein</fullName>
    </submittedName>
</protein>
<gene>
    <name evidence="1" type="ORF">N473_01880</name>
</gene>
<comment type="caution">
    <text evidence="1">The sequence shown here is derived from an EMBL/GenBank/DDBJ whole genome shotgun (WGS) entry which is preliminary data.</text>
</comment>
<dbReference type="AlphaFoldDB" id="A0A162BJJ7"/>
<organism evidence="1 2">
    <name type="scientific">Pseudoalteromonas luteoviolacea CPMOR-1</name>
    <dbReference type="NCBI Taxonomy" id="1365248"/>
    <lineage>
        <taxon>Bacteria</taxon>
        <taxon>Pseudomonadati</taxon>
        <taxon>Pseudomonadota</taxon>
        <taxon>Gammaproteobacteria</taxon>
        <taxon>Alteromonadales</taxon>
        <taxon>Pseudoalteromonadaceae</taxon>
        <taxon>Pseudoalteromonas</taxon>
    </lineage>
</organism>
<evidence type="ECO:0000313" key="1">
    <source>
        <dbReference type="EMBL" id="KZN63084.1"/>
    </source>
</evidence>
<sequence length="45" mass="5389">MLKEFAIKFIEIHPNVTKCFYFAIKAVYLYKDDGHVPKMDFLHIN</sequence>
<dbReference type="PATRIC" id="fig|1365248.3.peg.2567"/>
<reference evidence="1 2" key="1">
    <citation type="submission" date="2013-07" db="EMBL/GenBank/DDBJ databases">
        <title>Comparative Genomic and Metabolomic Analysis of Twelve Strains of Pseudoalteromonas luteoviolacea.</title>
        <authorList>
            <person name="Vynne N.G."/>
            <person name="Mansson M."/>
            <person name="Gram L."/>
        </authorList>
    </citation>
    <scope>NUCLEOTIDE SEQUENCE [LARGE SCALE GENOMIC DNA]</scope>
    <source>
        <strain evidence="1 2">CPMOR-1</strain>
    </source>
</reference>
<proteinExistence type="predicted"/>
<dbReference type="EMBL" id="AUYC01000029">
    <property type="protein sequence ID" value="KZN63084.1"/>
    <property type="molecule type" value="Genomic_DNA"/>
</dbReference>
<name>A0A162BJJ7_9GAMM</name>